<feature type="region of interest" description="Disordered" evidence="1">
    <location>
        <begin position="95"/>
        <end position="146"/>
    </location>
</feature>
<dbReference type="AlphaFoldDB" id="A0AAQ3K7F9"/>
<gene>
    <name evidence="3" type="ORF">Cni_G11109</name>
</gene>
<dbReference type="PANTHER" id="PTHR33646">
    <property type="entry name" value="GB|AAF00631.1"/>
    <property type="match status" value="1"/>
</dbReference>
<proteinExistence type="predicted"/>
<protein>
    <recommendedName>
        <fullName evidence="5">Transmembrane protein</fullName>
    </recommendedName>
</protein>
<evidence type="ECO:0000256" key="1">
    <source>
        <dbReference type="SAM" id="MobiDB-lite"/>
    </source>
</evidence>
<feature type="compositionally biased region" description="Basic and acidic residues" evidence="1">
    <location>
        <begin position="65"/>
        <end position="76"/>
    </location>
</feature>
<accession>A0AAQ3K7F9</accession>
<evidence type="ECO:0000313" key="4">
    <source>
        <dbReference type="Proteomes" id="UP001327560"/>
    </source>
</evidence>
<organism evidence="3 4">
    <name type="scientific">Canna indica</name>
    <name type="common">Indian-shot</name>
    <dbReference type="NCBI Taxonomy" id="4628"/>
    <lineage>
        <taxon>Eukaryota</taxon>
        <taxon>Viridiplantae</taxon>
        <taxon>Streptophyta</taxon>
        <taxon>Embryophyta</taxon>
        <taxon>Tracheophyta</taxon>
        <taxon>Spermatophyta</taxon>
        <taxon>Magnoliopsida</taxon>
        <taxon>Liliopsida</taxon>
        <taxon>Zingiberales</taxon>
        <taxon>Cannaceae</taxon>
        <taxon>Canna</taxon>
    </lineage>
</organism>
<dbReference type="EMBL" id="CP136892">
    <property type="protein sequence ID" value="WOL02390.1"/>
    <property type="molecule type" value="Genomic_DNA"/>
</dbReference>
<reference evidence="3 4" key="1">
    <citation type="submission" date="2023-10" db="EMBL/GenBank/DDBJ databases">
        <title>Chromosome-scale genome assembly provides insights into flower coloration mechanisms of Canna indica.</title>
        <authorList>
            <person name="Li C."/>
        </authorList>
    </citation>
    <scope>NUCLEOTIDE SEQUENCE [LARGE SCALE GENOMIC DNA]</scope>
    <source>
        <tissue evidence="3">Flower</tissue>
    </source>
</reference>
<sequence>MADATEFQDWEVLSSGDDSVVVLGTVDDIRSDFFEKVSPSLSEGEKEGEQGGIDSDNPSSEDVDSESHPASEWREEDFNFNSDVEIKLIGEGDLSSRDQVGRNSSLSGIGGSHGVDETEHDEAREFSSGGNEKMEGEGEEGDGLGIRGSCREDEGKGVVWWKMPFQLVKLGIFKMKPIWLIPIAAAMMGFVILGRRLLRMRHKRLSSSLRIAVDDKKASDFMVQASCMNEASVIIRRVPVTRTFSTTGVVQWPVVLLR</sequence>
<feature type="compositionally biased region" description="Basic and acidic residues" evidence="1">
    <location>
        <begin position="114"/>
        <end position="125"/>
    </location>
</feature>
<dbReference type="InterPro" id="IPR045883">
    <property type="entry name" value="At4g13530-like"/>
</dbReference>
<keyword evidence="2" id="KW-0812">Transmembrane</keyword>
<feature type="region of interest" description="Disordered" evidence="1">
    <location>
        <begin position="34"/>
        <end position="76"/>
    </location>
</feature>
<evidence type="ECO:0000313" key="3">
    <source>
        <dbReference type="EMBL" id="WOL02390.1"/>
    </source>
</evidence>
<keyword evidence="2" id="KW-1133">Transmembrane helix</keyword>
<keyword evidence="4" id="KW-1185">Reference proteome</keyword>
<feature type="transmembrane region" description="Helical" evidence="2">
    <location>
        <begin position="178"/>
        <end position="198"/>
    </location>
</feature>
<evidence type="ECO:0008006" key="5">
    <source>
        <dbReference type="Google" id="ProtNLM"/>
    </source>
</evidence>
<dbReference type="PANTHER" id="PTHR33646:SF6">
    <property type="entry name" value="TRANSMEMBRANE PROTEIN"/>
    <property type="match status" value="1"/>
</dbReference>
<name>A0AAQ3K7F9_9LILI</name>
<dbReference type="Proteomes" id="UP001327560">
    <property type="component" value="Chromosome 3"/>
</dbReference>
<keyword evidence="2" id="KW-0472">Membrane</keyword>
<evidence type="ECO:0000256" key="2">
    <source>
        <dbReference type="SAM" id="Phobius"/>
    </source>
</evidence>